<dbReference type="Pfam" id="PF01553">
    <property type="entry name" value="Acyltransferase"/>
    <property type="match status" value="1"/>
</dbReference>
<dbReference type="GO" id="GO:0006654">
    <property type="term" value="P:phosphatidic acid biosynthetic process"/>
    <property type="evidence" value="ECO:0007669"/>
    <property type="project" value="TreeGrafter"/>
</dbReference>
<dbReference type="PANTHER" id="PTHR10434">
    <property type="entry name" value="1-ACYL-SN-GLYCEROL-3-PHOSPHATE ACYLTRANSFERASE"/>
    <property type="match status" value="1"/>
</dbReference>
<reference evidence="5 6" key="1">
    <citation type="journal article" date="2014" name="Int. J. Syst. Evol. Microbiol.">
        <title>Complete genome sequence of Corynebacterium casei LMG S-19264T (=DSM 44701T), isolated from a smear-ripened cheese.</title>
        <authorList>
            <consortium name="US DOE Joint Genome Institute (JGI-PGF)"/>
            <person name="Walter F."/>
            <person name="Albersmeier A."/>
            <person name="Kalinowski J."/>
            <person name="Ruckert C."/>
        </authorList>
    </citation>
    <scope>NUCLEOTIDE SEQUENCE [LARGE SCALE GENOMIC DNA]</scope>
    <source>
        <strain evidence="5 6">KCTC 23968</strain>
    </source>
</reference>
<keyword evidence="6" id="KW-1185">Reference proteome</keyword>
<proteinExistence type="predicted"/>
<sequence length="171" mass="18968">MLRSVGMKLGGTVPDVPKVILLGTPHTSNWDLILAMGMRFALGLEYKWMMKKEAFFFPMAGTFKAMGGIPIDRKAAKDVVGQIADWFDANEKAWIGITPAGTRTKVESYKKGYLRIAYATGVPIFVVGVNSETKTLVFDQFIDLTGDIDVDNARVRDFVRSHYTGLKPENS</sequence>
<name>A0A918NF78_9PROT</name>
<dbReference type="EMBL" id="BMYV01000001">
    <property type="protein sequence ID" value="GGX62943.1"/>
    <property type="molecule type" value="Genomic_DNA"/>
</dbReference>
<comment type="pathway">
    <text evidence="1">Lipid metabolism.</text>
</comment>
<dbReference type="AlphaFoldDB" id="A0A918NF78"/>
<keyword evidence="3 5" id="KW-0012">Acyltransferase</keyword>
<evidence type="ECO:0000313" key="6">
    <source>
        <dbReference type="Proteomes" id="UP000600865"/>
    </source>
</evidence>
<evidence type="ECO:0000259" key="4">
    <source>
        <dbReference type="SMART" id="SM00563"/>
    </source>
</evidence>
<accession>A0A918NF78</accession>
<keyword evidence="2" id="KW-0808">Transferase</keyword>
<evidence type="ECO:0000256" key="3">
    <source>
        <dbReference type="ARBA" id="ARBA00023315"/>
    </source>
</evidence>
<dbReference type="SUPFAM" id="SSF69593">
    <property type="entry name" value="Glycerol-3-phosphate (1)-acyltransferase"/>
    <property type="match status" value="1"/>
</dbReference>
<evidence type="ECO:0000256" key="1">
    <source>
        <dbReference type="ARBA" id="ARBA00005189"/>
    </source>
</evidence>
<protein>
    <submittedName>
        <fullName evidence="5">Acyltransferase</fullName>
    </submittedName>
</protein>
<evidence type="ECO:0000256" key="2">
    <source>
        <dbReference type="ARBA" id="ARBA00022679"/>
    </source>
</evidence>
<dbReference type="InterPro" id="IPR002123">
    <property type="entry name" value="Plipid/glycerol_acylTrfase"/>
</dbReference>
<comment type="caution">
    <text evidence="5">The sequence shown here is derived from an EMBL/GenBank/DDBJ whole genome shotgun (WGS) entry which is preliminary data.</text>
</comment>
<evidence type="ECO:0000313" key="5">
    <source>
        <dbReference type="EMBL" id="GGX62943.1"/>
    </source>
</evidence>
<dbReference type="Proteomes" id="UP000600865">
    <property type="component" value="Unassembled WGS sequence"/>
</dbReference>
<dbReference type="PANTHER" id="PTHR10434:SF9">
    <property type="entry name" value="PHOSPHOLIPID_GLYCEROL ACYLTRANSFERASE DOMAIN-CONTAINING PROTEIN"/>
    <property type="match status" value="1"/>
</dbReference>
<dbReference type="GO" id="GO:0003841">
    <property type="term" value="F:1-acylglycerol-3-phosphate O-acyltransferase activity"/>
    <property type="evidence" value="ECO:0007669"/>
    <property type="project" value="TreeGrafter"/>
</dbReference>
<feature type="domain" description="Phospholipid/glycerol acyltransferase" evidence="4">
    <location>
        <begin position="19"/>
        <end position="132"/>
    </location>
</feature>
<dbReference type="SMART" id="SM00563">
    <property type="entry name" value="PlsC"/>
    <property type="match status" value="1"/>
</dbReference>
<organism evidence="5 6">
    <name type="scientific">Litorimonas cladophorae</name>
    <dbReference type="NCBI Taxonomy" id="1220491"/>
    <lineage>
        <taxon>Bacteria</taxon>
        <taxon>Pseudomonadati</taxon>
        <taxon>Pseudomonadota</taxon>
        <taxon>Alphaproteobacteria</taxon>
        <taxon>Maricaulales</taxon>
        <taxon>Robiginitomaculaceae</taxon>
    </lineage>
</organism>
<gene>
    <name evidence="5" type="ORF">GCM10011309_11150</name>
</gene>